<comment type="cofactor">
    <cofactor evidence="3">
        <name>Zn(2+)</name>
        <dbReference type="ChEBI" id="CHEBI:29105"/>
    </cofactor>
    <text evidence="3">Binds 2 Zn(2+) ions per subunit. One is catalytic and the other provides a structural contribution.</text>
</comment>
<evidence type="ECO:0008006" key="6">
    <source>
        <dbReference type="Google" id="ProtNLM"/>
    </source>
</evidence>
<dbReference type="NCBIfam" id="TIGR00167">
    <property type="entry name" value="cbbA"/>
    <property type="match status" value="1"/>
</dbReference>
<dbReference type="Pfam" id="PF01116">
    <property type="entry name" value="F_bP_aldolase"/>
    <property type="match status" value="1"/>
</dbReference>
<feature type="binding site" evidence="3">
    <location>
        <position position="135"/>
    </location>
    <ligand>
        <name>Zn(2+)</name>
        <dbReference type="ChEBI" id="CHEBI:29105"/>
        <label>2</label>
    </ligand>
</feature>
<dbReference type="CDD" id="cd00947">
    <property type="entry name" value="TBP_aldolase_IIB"/>
    <property type="match status" value="1"/>
</dbReference>
<reference evidence="4 5" key="1">
    <citation type="journal article" date="2016" name="Nat. Commun.">
        <title>Thousands of microbial genomes shed light on interconnected biogeochemical processes in an aquifer system.</title>
        <authorList>
            <person name="Anantharaman K."/>
            <person name="Brown C.T."/>
            <person name="Hug L.A."/>
            <person name="Sharon I."/>
            <person name="Castelle C.J."/>
            <person name="Probst A.J."/>
            <person name="Thomas B.C."/>
            <person name="Singh A."/>
            <person name="Wilkins M.J."/>
            <person name="Karaoz U."/>
            <person name="Brodie E.L."/>
            <person name="Williams K.H."/>
            <person name="Hubbard S.S."/>
            <person name="Banfield J.F."/>
        </authorList>
    </citation>
    <scope>NUCLEOTIDE SEQUENCE [LARGE SCALE GENOMIC DNA]</scope>
</reference>
<dbReference type="PANTHER" id="PTHR30304:SF0">
    <property type="entry name" value="D-TAGATOSE-1,6-BISPHOSPHATE ALDOLASE SUBUNIT GATY-RELATED"/>
    <property type="match status" value="1"/>
</dbReference>
<feature type="binding site" evidence="2">
    <location>
        <position position="180"/>
    </location>
    <ligand>
        <name>dihydroxyacetone phosphate</name>
        <dbReference type="ChEBI" id="CHEBI:57642"/>
    </ligand>
</feature>
<dbReference type="PIRSF" id="PIRSF001359">
    <property type="entry name" value="F_bP_aldolase_II"/>
    <property type="match status" value="1"/>
</dbReference>
<evidence type="ECO:0000313" key="5">
    <source>
        <dbReference type="Proteomes" id="UP000178583"/>
    </source>
</evidence>
<name>A0A1F5E535_9BACT</name>
<protein>
    <recommendedName>
        <fullName evidence="6">Tagatose-bisphosphate aldolase</fullName>
    </recommendedName>
</protein>
<proteinExistence type="predicted"/>
<keyword evidence="3" id="KW-0479">Metal-binding</keyword>
<evidence type="ECO:0000313" key="4">
    <source>
        <dbReference type="EMBL" id="OGD62384.1"/>
    </source>
</evidence>
<dbReference type="SUPFAM" id="SSF51569">
    <property type="entry name" value="Aldolase"/>
    <property type="match status" value="1"/>
</dbReference>
<dbReference type="InterPro" id="IPR013785">
    <property type="entry name" value="Aldolase_TIM"/>
</dbReference>
<accession>A0A1F5E535</accession>
<feature type="binding site" evidence="3">
    <location>
        <position position="179"/>
    </location>
    <ligand>
        <name>Zn(2+)</name>
        <dbReference type="ChEBI" id="CHEBI:29105"/>
        <label>1</label>
        <note>catalytic</note>
    </ligand>
</feature>
<evidence type="ECO:0000256" key="2">
    <source>
        <dbReference type="PIRSR" id="PIRSR001359-2"/>
    </source>
</evidence>
<dbReference type="STRING" id="1797472.A2215_03020"/>
<dbReference type="GO" id="GO:0005975">
    <property type="term" value="P:carbohydrate metabolic process"/>
    <property type="evidence" value="ECO:0007669"/>
    <property type="project" value="InterPro"/>
</dbReference>
<dbReference type="GO" id="GO:0008270">
    <property type="term" value="F:zinc ion binding"/>
    <property type="evidence" value="ECO:0007669"/>
    <property type="project" value="InterPro"/>
</dbReference>
<dbReference type="Gene3D" id="3.20.20.70">
    <property type="entry name" value="Aldolase class I"/>
    <property type="match status" value="1"/>
</dbReference>
<dbReference type="Proteomes" id="UP000178583">
    <property type="component" value="Unassembled WGS sequence"/>
</dbReference>
<dbReference type="GO" id="GO:0016832">
    <property type="term" value="F:aldehyde-lyase activity"/>
    <property type="evidence" value="ECO:0007669"/>
    <property type="project" value="InterPro"/>
</dbReference>
<dbReference type="PANTHER" id="PTHR30304">
    <property type="entry name" value="D-TAGATOSE-1,6-BISPHOSPHATE ALDOLASE"/>
    <property type="match status" value="1"/>
</dbReference>
<evidence type="ECO:0000256" key="1">
    <source>
        <dbReference type="PIRSR" id="PIRSR001359-1"/>
    </source>
</evidence>
<dbReference type="InterPro" id="IPR000771">
    <property type="entry name" value="FBA_II"/>
</dbReference>
<feature type="active site" description="Proton donor" evidence="1">
    <location>
        <position position="83"/>
    </location>
</feature>
<feature type="binding site" evidence="3">
    <location>
        <position position="206"/>
    </location>
    <ligand>
        <name>Zn(2+)</name>
        <dbReference type="ChEBI" id="CHEBI:29105"/>
        <label>1</label>
        <note>catalytic</note>
    </ligand>
</feature>
<feature type="binding site" evidence="2">
    <location>
        <begin position="207"/>
        <end position="209"/>
    </location>
    <ligand>
        <name>dihydroxyacetone phosphate</name>
        <dbReference type="ChEBI" id="CHEBI:57642"/>
    </ligand>
</feature>
<dbReference type="EMBL" id="MEZY01000050">
    <property type="protein sequence ID" value="OGD62384.1"/>
    <property type="molecule type" value="Genomic_DNA"/>
</dbReference>
<feature type="binding site" evidence="3">
    <location>
        <position position="84"/>
    </location>
    <ligand>
        <name>Zn(2+)</name>
        <dbReference type="ChEBI" id="CHEBI:29105"/>
        <label>1</label>
        <note>catalytic</note>
    </ligand>
</feature>
<organism evidence="4 5">
    <name type="scientific">Candidatus Berkelbacteria bacterium RIFOXYA2_FULL_43_10</name>
    <dbReference type="NCBI Taxonomy" id="1797472"/>
    <lineage>
        <taxon>Bacteria</taxon>
        <taxon>Candidatus Berkelbacteria</taxon>
    </lineage>
</organism>
<keyword evidence="3" id="KW-0862">Zinc</keyword>
<sequence length="276" mass="29973">MNIFFNSKKEYQKAKSGGYAIGAFNTSNLEITQAICKAARELKAPVIIQTTPSAIEYAGLGQIFDIVKNEIENQKVSGAIHLDHGKDFGLVKKCIDMGFGSVMIDGSYLEHEENIHITKRIVNLAAEHGVCVEAEIGRISKEEGGELSHKGAKTDPMEAKEFVEKTGIDILAVSVGNEHGAPKGERLDLELLKEISKTVNTPLVIHGSSGLSRNDIKEAIKLGVVKFNIDTNIRHAFSESVEDSSSDDPREVMTAGKDAVTKLVMDYIELFGTAGK</sequence>
<gene>
    <name evidence="4" type="ORF">A2215_03020</name>
</gene>
<dbReference type="InterPro" id="IPR050246">
    <property type="entry name" value="Class_II_FBP_aldolase"/>
</dbReference>
<dbReference type="AlphaFoldDB" id="A0A1F5E535"/>
<comment type="caution">
    <text evidence="4">The sequence shown here is derived from an EMBL/GenBank/DDBJ whole genome shotgun (WGS) entry which is preliminary data.</text>
</comment>
<feature type="binding site" evidence="2">
    <location>
        <begin position="228"/>
        <end position="231"/>
    </location>
    <ligand>
        <name>dihydroxyacetone phosphate</name>
        <dbReference type="ChEBI" id="CHEBI:57642"/>
    </ligand>
</feature>
<feature type="binding site" evidence="3">
    <location>
        <position position="105"/>
    </location>
    <ligand>
        <name>Zn(2+)</name>
        <dbReference type="ChEBI" id="CHEBI:29105"/>
        <label>2</label>
    </ligand>
</feature>
<evidence type="ECO:0000256" key="3">
    <source>
        <dbReference type="PIRSR" id="PIRSR001359-3"/>
    </source>
</evidence>